<dbReference type="Gene3D" id="3.10.20.370">
    <property type="match status" value="1"/>
</dbReference>
<organism evidence="10">
    <name type="scientific">Tanacetum cinerariifolium</name>
    <name type="common">Dalmatian daisy</name>
    <name type="synonym">Chrysanthemum cinerariifolium</name>
    <dbReference type="NCBI Taxonomy" id="118510"/>
    <lineage>
        <taxon>Eukaryota</taxon>
        <taxon>Viridiplantae</taxon>
        <taxon>Streptophyta</taxon>
        <taxon>Embryophyta</taxon>
        <taxon>Tracheophyta</taxon>
        <taxon>Spermatophyta</taxon>
        <taxon>Magnoliopsida</taxon>
        <taxon>eudicotyledons</taxon>
        <taxon>Gunneridae</taxon>
        <taxon>Pentapetalae</taxon>
        <taxon>asterids</taxon>
        <taxon>campanulids</taxon>
        <taxon>Asterales</taxon>
        <taxon>Asteraceae</taxon>
        <taxon>Asteroideae</taxon>
        <taxon>Anthemideae</taxon>
        <taxon>Anthemidinae</taxon>
        <taxon>Tanacetum</taxon>
    </lineage>
</organism>
<sequence>MPLKKTSTSAAPAMTQDAIRQLVADSVTVALKAQATNMANTDNLNRNTKPKETPEAKRGNYKEFISCQPFYFNGIEGAVGLIRWFEQTESVFPRSNCVEENKVTFTTGTLTDDALSWWNAYAQPIGIEQANKTTWTELKRLLTNKYCPRNEVKKMEDEFYNLIVKGNDLKTYIRRFQELAVLCPNMVPNTKKLIKVFIGGLPQSIVGTVTASKSQTLEKAINIAQRLMDQIIKRGSMQGTSDHTRKFDDRRSFNNNNNYPNNRVNNYQNNHNHNSNRNNDYRQQQNKRPKTFRSYAATPTENSGYTGNRPLCKKCTLHHTGPCTVKCNACNKVGHLTRNCRNKGPAIGSNKKLVLVICHACEEKGNYANQYPKAYNNAHKRTYPLRDKNAHRDPNVVTGMFLLNQHLVKVLFDSGANKSFVSISLASMLNIPPITLDTTYDIEMANGNLVGAAPVARAPYRLAPSEMQELSNQLQELADRGLTGYYWRFIKDFSKIAKSLTELTQKNKKYIWGKDQVLTFQLLKQKLCEAPILALPKGNDNFVIYCDASHQGLGAVLMQREKVIAYASRKLKSHKENYTNHDLELGVVVFALKIWRHYLYGTKYTIFTNHKSLQHILDQKELNMRQRRWLELLAHYDCEIRYHPGKANVVAYALSRKK</sequence>
<dbReference type="Pfam" id="PF17917">
    <property type="entry name" value="RT_RNaseH"/>
    <property type="match status" value="1"/>
</dbReference>
<dbReference type="PROSITE" id="PS50158">
    <property type="entry name" value="ZF_CCHC"/>
    <property type="match status" value="1"/>
</dbReference>
<evidence type="ECO:0000256" key="8">
    <source>
        <dbReference type="SAM" id="MobiDB-lite"/>
    </source>
</evidence>
<dbReference type="CDD" id="cd09274">
    <property type="entry name" value="RNase_HI_RT_Ty3"/>
    <property type="match status" value="1"/>
</dbReference>
<evidence type="ECO:0000259" key="9">
    <source>
        <dbReference type="PROSITE" id="PS50158"/>
    </source>
</evidence>
<dbReference type="PANTHER" id="PTHR37984:SF5">
    <property type="entry name" value="PROTEIN NYNRIN-LIKE"/>
    <property type="match status" value="1"/>
</dbReference>
<comment type="caution">
    <text evidence="10">The sequence shown here is derived from an EMBL/GenBank/DDBJ whole genome shotgun (WGS) entry which is preliminary data.</text>
</comment>
<dbReference type="AlphaFoldDB" id="A0A6L2LRA9"/>
<dbReference type="InterPro" id="IPR005162">
    <property type="entry name" value="Retrotrans_gag_dom"/>
</dbReference>
<dbReference type="GO" id="GO:0008270">
    <property type="term" value="F:zinc ion binding"/>
    <property type="evidence" value="ECO:0007669"/>
    <property type="project" value="UniProtKB-KW"/>
</dbReference>
<evidence type="ECO:0000256" key="3">
    <source>
        <dbReference type="ARBA" id="ARBA00022722"/>
    </source>
</evidence>
<dbReference type="Pfam" id="PF08284">
    <property type="entry name" value="RVP_2"/>
    <property type="match status" value="1"/>
</dbReference>
<keyword evidence="2" id="KW-0548">Nucleotidyltransferase</keyword>
<evidence type="ECO:0000256" key="1">
    <source>
        <dbReference type="ARBA" id="ARBA00022679"/>
    </source>
</evidence>
<protein>
    <submittedName>
        <fullName evidence="10">Reverse transcriptase domain-containing protein</fullName>
    </submittedName>
</protein>
<feature type="compositionally biased region" description="Basic and acidic residues" evidence="8">
    <location>
        <begin position="242"/>
        <end position="252"/>
    </location>
</feature>
<evidence type="ECO:0000256" key="5">
    <source>
        <dbReference type="ARBA" id="ARBA00022801"/>
    </source>
</evidence>
<keyword evidence="7" id="KW-0863">Zinc-finger</keyword>
<proteinExistence type="predicted"/>
<dbReference type="Gene3D" id="3.30.70.270">
    <property type="match status" value="1"/>
</dbReference>
<keyword evidence="4" id="KW-0255">Endonuclease</keyword>
<dbReference type="Pfam" id="PF03732">
    <property type="entry name" value="Retrotrans_gag"/>
    <property type="match status" value="1"/>
</dbReference>
<evidence type="ECO:0000313" key="10">
    <source>
        <dbReference type="EMBL" id="GEU63780.1"/>
    </source>
</evidence>
<dbReference type="InterPro" id="IPR043128">
    <property type="entry name" value="Rev_trsase/Diguanyl_cyclase"/>
</dbReference>
<evidence type="ECO:0000256" key="7">
    <source>
        <dbReference type="PROSITE-ProRule" id="PRU00047"/>
    </source>
</evidence>
<accession>A0A6L2LRA9</accession>
<dbReference type="InterPro" id="IPR050951">
    <property type="entry name" value="Retrovirus_Pol_polyprotein"/>
</dbReference>
<keyword evidence="7" id="KW-0862">Zinc</keyword>
<feature type="domain" description="CCHC-type" evidence="9">
    <location>
        <begin position="326"/>
        <end position="342"/>
    </location>
</feature>
<dbReference type="SUPFAM" id="SSF56672">
    <property type="entry name" value="DNA/RNA polymerases"/>
    <property type="match status" value="1"/>
</dbReference>
<dbReference type="InterPro" id="IPR043502">
    <property type="entry name" value="DNA/RNA_pol_sf"/>
</dbReference>
<dbReference type="CDD" id="cd00303">
    <property type="entry name" value="retropepsin_like"/>
    <property type="match status" value="1"/>
</dbReference>
<gene>
    <name evidence="10" type="ORF">Tci_035758</name>
</gene>
<feature type="compositionally biased region" description="Low complexity" evidence="8">
    <location>
        <begin position="254"/>
        <end position="278"/>
    </location>
</feature>
<name>A0A6L2LRA9_TANCI</name>
<keyword evidence="5" id="KW-0378">Hydrolase</keyword>
<feature type="region of interest" description="Disordered" evidence="8">
    <location>
        <begin position="235"/>
        <end position="291"/>
    </location>
</feature>
<dbReference type="GO" id="GO:0003964">
    <property type="term" value="F:RNA-directed DNA polymerase activity"/>
    <property type="evidence" value="ECO:0007669"/>
    <property type="project" value="UniProtKB-KW"/>
</dbReference>
<evidence type="ECO:0000256" key="4">
    <source>
        <dbReference type="ARBA" id="ARBA00022759"/>
    </source>
</evidence>
<dbReference type="EMBL" id="BKCJ010004908">
    <property type="protein sequence ID" value="GEU63780.1"/>
    <property type="molecule type" value="Genomic_DNA"/>
</dbReference>
<dbReference type="Gene3D" id="4.10.60.10">
    <property type="entry name" value="Zinc finger, CCHC-type"/>
    <property type="match status" value="1"/>
</dbReference>
<keyword evidence="6 10" id="KW-0695">RNA-directed DNA polymerase</keyword>
<dbReference type="FunFam" id="3.10.20.370:FF:000001">
    <property type="entry name" value="Retrovirus-related Pol polyprotein from transposon 17.6-like protein"/>
    <property type="match status" value="1"/>
</dbReference>
<keyword evidence="7" id="KW-0479">Metal-binding</keyword>
<dbReference type="PANTHER" id="PTHR37984">
    <property type="entry name" value="PROTEIN CBG26694"/>
    <property type="match status" value="1"/>
</dbReference>
<keyword evidence="3" id="KW-0540">Nuclease</keyword>
<dbReference type="InterPro" id="IPR041373">
    <property type="entry name" value="RT_RNaseH"/>
</dbReference>
<dbReference type="InterPro" id="IPR001878">
    <property type="entry name" value="Znf_CCHC"/>
</dbReference>
<keyword evidence="1" id="KW-0808">Transferase</keyword>
<dbReference type="GO" id="GO:0004519">
    <property type="term" value="F:endonuclease activity"/>
    <property type="evidence" value="ECO:0007669"/>
    <property type="project" value="UniProtKB-KW"/>
</dbReference>
<reference evidence="10" key="1">
    <citation type="journal article" date="2019" name="Sci. Rep.">
        <title>Draft genome of Tanacetum cinerariifolium, the natural source of mosquito coil.</title>
        <authorList>
            <person name="Yamashiro T."/>
            <person name="Shiraishi A."/>
            <person name="Satake H."/>
            <person name="Nakayama K."/>
        </authorList>
    </citation>
    <scope>NUCLEOTIDE SEQUENCE</scope>
</reference>
<dbReference type="GO" id="GO:0003676">
    <property type="term" value="F:nucleic acid binding"/>
    <property type="evidence" value="ECO:0007669"/>
    <property type="project" value="InterPro"/>
</dbReference>
<evidence type="ECO:0000256" key="6">
    <source>
        <dbReference type="ARBA" id="ARBA00022918"/>
    </source>
</evidence>
<dbReference type="GO" id="GO:0016787">
    <property type="term" value="F:hydrolase activity"/>
    <property type="evidence" value="ECO:0007669"/>
    <property type="project" value="UniProtKB-KW"/>
</dbReference>
<evidence type="ECO:0000256" key="2">
    <source>
        <dbReference type="ARBA" id="ARBA00022695"/>
    </source>
</evidence>